<evidence type="ECO:0000256" key="3">
    <source>
        <dbReference type="ARBA" id="ARBA00022452"/>
    </source>
</evidence>
<keyword evidence="9 10" id="KW-0998">Cell outer membrane</keyword>
<accession>A0A8J3G4Z5</accession>
<comment type="subcellular location">
    <subcellularLocation>
        <location evidence="1 10">Cell outer membrane</location>
        <topology evidence="1 10">Multi-pass membrane protein</topology>
    </subcellularLocation>
</comment>
<evidence type="ECO:0000256" key="12">
    <source>
        <dbReference type="SAM" id="Phobius"/>
    </source>
</evidence>
<dbReference type="PROSITE" id="PS52016">
    <property type="entry name" value="TONB_DEPENDENT_REC_3"/>
    <property type="match status" value="1"/>
</dbReference>
<feature type="transmembrane region" description="Helical" evidence="12">
    <location>
        <begin position="45"/>
        <end position="65"/>
    </location>
</feature>
<evidence type="ECO:0000256" key="6">
    <source>
        <dbReference type="ARBA" id="ARBA00023077"/>
    </source>
</evidence>
<evidence type="ECO:0000256" key="10">
    <source>
        <dbReference type="PROSITE-ProRule" id="PRU01360"/>
    </source>
</evidence>
<evidence type="ECO:0000259" key="13">
    <source>
        <dbReference type="Pfam" id="PF00593"/>
    </source>
</evidence>
<keyword evidence="7 10" id="KW-0472">Membrane</keyword>
<keyword evidence="4 10" id="KW-0812">Transmembrane</keyword>
<dbReference type="RefSeq" id="WP_229800544.1">
    <property type="nucleotide sequence ID" value="NZ_BMYF01000007.1"/>
</dbReference>
<evidence type="ECO:0000256" key="1">
    <source>
        <dbReference type="ARBA" id="ARBA00004571"/>
    </source>
</evidence>
<dbReference type="Gene3D" id="2.170.130.10">
    <property type="entry name" value="TonB-dependent receptor, plug domain"/>
    <property type="match status" value="1"/>
</dbReference>
<dbReference type="PANTHER" id="PTHR30069">
    <property type="entry name" value="TONB-DEPENDENT OUTER MEMBRANE RECEPTOR"/>
    <property type="match status" value="1"/>
</dbReference>
<comment type="caution">
    <text evidence="15">The sequence shown here is derived from an EMBL/GenBank/DDBJ whole genome shotgun (WGS) entry which is preliminary data.</text>
</comment>
<evidence type="ECO:0000256" key="2">
    <source>
        <dbReference type="ARBA" id="ARBA00022448"/>
    </source>
</evidence>
<dbReference type="PROSITE" id="PS01156">
    <property type="entry name" value="TONB_DEPENDENT_REC_2"/>
    <property type="match status" value="1"/>
</dbReference>
<evidence type="ECO:0000256" key="9">
    <source>
        <dbReference type="ARBA" id="ARBA00023237"/>
    </source>
</evidence>
<dbReference type="SUPFAM" id="SSF56935">
    <property type="entry name" value="Porins"/>
    <property type="match status" value="1"/>
</dbReference>
<dbReference type="GO" id="GO:0009279">
    <property type="term" value="C:cell outer membrane"/>
    <property type="evidence" value="ECO:0007669"/>
    <property type="project" value="UniProtKB-SubCell"/>
</dbReference>
<comment type="similarity">
    <text evidence="10 11">Belongs to the TonB-dependent receptor family.</text>
</comment>
<dbReference type="Pfam" id="PF07715">
    <property type="entry name" value="Plug"/>
    <property type="match status" value="1"/>
</dbReference>
<name>A0A8J3G4Z5_9BACT</name>
<protein>
    <recommendedName>
        <fullName evidence="17">Hemoglobin/transferrin/lactoferrin receptor protein</fullName>
    </recommendedName>
</protein>
<evidence type="ECO:0000313" key="16">
    <source>
        <dbReference type="Proteomes" id="UP000642809"/>
    </source>
</evidence>
<dbReference type="Pfam" id="PF00593">
    <property type="entry name" value="TonB_dep_Rec_b-barrel"/>
    <property type="match status" value="1"/>
</dbReference>
<evidence type="ECO:0000256" key="5">
    <source>
        <dbReference type="ARBA" id="ARBA00022729"/>
    </source>
</evidence>
<dbReference type="InterPro" id="IPR012910">
    <property type="entry name" value="Plug_dom"/>
</dbReference>
<dbReference type="PANTHER" id="PTHR30069:SF29">
    <property type="entry name" value="HEMOGLOBIN AND HEMOGLOBIN-HAPTOGLOBIN-BINDING PROTEIN 1-RELATED"/>
    <property type="match status" value="1"/>
</dbReference>
<keyword evidence="5" id="KW-0732">Signal</keyword>
<feature type="domain" description="TonB-dependent receptor plug" evidence="14">
    <location>
        <begin position="156"/>
        <end position="263"/>
    </location>
</feature>
<dbReference type="AlphaFoldDB" id="A0A8J3G4Z5"/>
<feature type="domain" description="TonB-dependent receptor-like beta-barrel" evidence="13">
    <location>
        <begin position="393"/>
        <end position="821"/>
    </location>
</feature>
<evidence type="ECO:0000256" key="4">
    <source>
        <dbReference type="ARBA" id="ARBA00022692"/>
    </source>
</evidence>
<evidence type="ECO:0008006" key="17">
    <source>
        <dbReference type="Google" id="ProtNLM"/>
    </source>
</evidence>
<reference evidence="15" key="1">
    <citation type="journal article" date="2014" name="Int. J. Syst. Evol. Microbiol.">
        <title>Complete genome sequence of Corynebacterium casei LMG S-19264T (=DSM 44701T), isolated from a smear-ripened cheese.</title>
        <authorList>
            <consortium name="US DOE Joint Genome Institute (JGI-PGF)"/>
            <person name="Walter F."/>
            <person name="Albersmeier A."/>
            <person name="Kalinowski J."/>
            <person name="Ruckert C."/>
        </authorList>
    </citation>
    <scope>NUCLEOTIDE SEQUENCE</scope>
    <source>
        <strain evidence="15">KCTC 23224</strain>
    </source>
</reference>
<dbReference type="Proteomes" id="UP000642809">
    <property type="component" value="Unassembled WGS sequence"/>
</dbReference>
<keyword evidence="6 11" id="KW-0798">TonB box</keyword>
<proteinExistence type="inferred from homology"/>
<dbReference type="InterPro" id="IPR000531">
    <property type="entry name" value="Beta-barrel_TonB"/>
</dbReference>
<reference evidence="15" key="2">
    <citation type="submission" date="2020-09" db="EMBL/GenBank/DDBJ databases">
        <authorList>
            <person name="Sun Q."/>
            <person name="Kim S."/>
        </authorList>
    </citation>
    <scope>NUCLEOTIDE SEQUENCE</scope>
    <source>
        <strain evidence="15">KCTC 23224</strain>
    </source>
</reference>
<keyword evidence="16" id="KW-1185">Reference proteome</keyword>
<dbReference type="Gene3D" id="2.40.170.20">
    <property type="entry name" value="TonB-dependent receptor, beta-barrel domain"/>
    <property type="match status" value="1"/>
</dbReference>
<dbReference type="EMBL" id="BMYF01000007">
    <property type="protein sequence ID" value="GHB34329.1"/>
    <property type="molecule type" value="Genomic_DNA"/>
</dbReference>
<evidence type="ECO:0000256" key="7">
    <source>
        <dbReference type="ARBA" id="ARBA00023136"/>
    </source>
</evidence>
<dbReference type="GO" id="GO:0015344">
    <property type="term" value="F:siderophore uptake transmembrane transporter activity"/>
    <property type="evidence" value="ECO:0007669"/>
    <property type="project" value="TreeGrafter"/>
</dbReference>
<evidence type="ECO:0000259" key="14">
    <source>
        <dbReference type="Pfam" id="PF07715"/>
    </source>
</evidence>
<dbReference type="InterPro" id="IPR010917">
    <property type="entry name" value="TonB_rcpt_CS"/>
</dbReference>
<sequence length="848" mass="95824">MVSLPKNILLEKNLTRIVTFYGVKSIFNRLGNLLHLQKITPVMKLLGFFVFFFISLLPVWAQVVWVQDAQTKEGLEFVMISLGSSQNFVQTDSEGKADISFLSAKNGNVQFRLFGYQAQQLTWEELLEADFTVVMQVSELTLQRAVVSATRWTQSRQQVPNKISQISKEEQLFLNPQTAADLLNISGDVFIQKSQQGGGSPMIRGFSTNRLLYAVDGVRMNTAIFRSGNLHNVISLDPFAIENTEVFFGPGSIIYGSDAIGAVMSFETLKPVFQEGKEFKFDGNVSLRGITANKEQTGHVHLRYGNHRWAGVSSFSRYNFGDSRMGSRGPEEFLRPTLVERVQGQDMLVENPNPLIQIPSGYEQSNFMQKLALRTDNGWNFQYAFHFSETSNFPRYDRLIRLRPNGLPQSAEWMYGPQIWAMHHFSVQHSSKTSSFYDQLSINLAYQRFEESRIDRNFGSFIRREREERVDAYSLNVDLTKSVSKDIQLFYGLEGVINDVRSEGMDINIINEQSGIGPARYPHATWSSAAAYLTSQFQLNKNSLIQGGLRYNLFALDADFTNNLAFYPLPFEQTSLQNSALIGSLGYVFSSAEGWVMHANVSKGFRAPNVDDIGKFFDSEPGAVMVPNPTLQAEDAYNAELNVGKVIKDRFLVDATAYYTYLNNALVRRPGQLNGQDSIFYDGTLSQVLSLQNAAFVQIQGVQIGVEYKVSKFFTIQSKLNFQRGIEEMEDGVQSPSRHAPPTFGLTRLDYQRKNLRLQLFAEYAGSFTFEQLPLEERAKPELYAVDAFGSPFSPAWATLNFKAQYRFPQWVTINAGLENLTDVRYRTYSSGIAAPGRNFVLSVNIDF</sequence>
<dbReference type="GO" id="GO:0044718">
    <property type="term" value="P:siderophore transmembrane transport"/>
    <property type="evidence" value="ECO:0007669"/>
    <property type="project" value="TreeGrafter"/>
</dbReference>
<keyword evidence="8" id="KW-0675">Receptor</keyword>
<keyword evidence="3 10" id="KW-1134">Transmembrane beta strand</keyword>
<keyword evidence="12" id="KW-1133">Transmembrane helix</keyword>
<dbReference type="InterPro" id="IPR039426">
    <property type="entry name" value="TonB-dep_rcpt-like"/>
</dbReference>
<evidence type="ECO:0000256" key="8">
    <source>
        <dbReference type="ARBA" id="ARBA00023170"/>
    </source>
</evidence>
<keyword evidence="2 10" id="KW-0813">Transport</keyword>
<organism evidence="15 16">
    <name type="scientific">Mongoliitalea lutea</name>
    <dbReference type="NCBI Taxonomy" id="849756"/>
    <lineage>
        <taxon>Bacteria</taxon>
        <taxon>Pseudomonadati</taxon>
        <taxon>Bacteroidota</taxon>
        <taxon>Cytophagia</taxon>
        <taxon>Cytophagales</taxon>
        <taxon>Cyclobacteriaceae</taxon>
        <taxon>Mongoliitalea</taxon>
    </lineage>
</organism>
<dbReference type="InterPro" id="IPR036942">
    <property type="entry name" value="Beta-barrel_TonB_sf"/>
</dbReference>
<evidence type="ECO:0000313" key="15">
    <source>
        <dbReference type="EMBL" id="GHB34329.1"/>
    </source>
</evidence>
<dbReference type="InterPro" id="IPR037066">
    <property type="entry name" value="Plug_dom_sf"/>
</dbReference>
<gene>
    <name evidence="15" type="ORF">GCM10008106_14520</name>
</gene>
<evidence type="ECO:0000256" key="11">
    <source>
        <dbReference type="RuleBase" id="RU003357"/>
    </source>
</evidence>